<dbReference type="PROSITE" id="PS50119">
    <property type="entry name" value="ZF_BBOX"/>
    <property type="match status" value="1"/>
</dbReference>
<dbReference type="Gene3D" id="4.10.830.40">
    <property type="match status" value="1"/>
</dbReference>
<accession>A0ABQ8YMK1</accession>
<keyword evidence="1" id="KW-0863">Zinc-finger</keyword>
<dbReference type="InterPro" id="IPR000315">
    <property type="entry name" value="Znf_B-box"/>
</dbReference>
<feature type="region of interest" description="Disordered" evidence="2">
    <location>
        <begin position="58"/>
        <end position="77"/>
    </location>
</feature>
<dbReference type="EMBL" id="JAOAOG010000143">
    <property type="protein sequence ID" value="KAJ6245822.1"/>
    <property type="molecule type" value="Genomic_DNA"/>
</dbReference>
<evidence type="ECO:0000256" key="1">
    <source>
        <dbReference type="PROSITE-ProRule" id="PRU00024"/>
    </source>
</evidence>
<proteinExistence type="predicted"/>
<reference evidence="4" key="1">
    <citation type="submission" date="2022-08" db="EMBL/GenBank/DDBJ databases">
        <title>Novel sulfate-reducing endosymbionts in the free-living metamonad Anaeramoeba.</title>
        <authorList>
            <person name="Jerlstrom-Hultqvist J."/>
            <person name="Cepicka I."/>
            <person name="Gallot-Lavallee L."/>
            <person name="Salas-Leiva D."/>
            <person name="Curtis B.A."/>
            <person name="Zahonova K."/>
            <person name="Pipaliya S."/>
            <person name="Dacks J."/>
            <person name="Roger A.J."/>
        </authorList>
    </citation>
    <scope>NUCLEOTIDE SEQUENCE</scope>
    <source>
        <strain evidence="4">Schooner1</strain>
    </source>
</reference>
<keyword evidence="5" id="KW-1185">Reference proteome</keyword>
<comment type="caution">
    <text evidence="4">The sequence shown here is derived from an EMBL/GenBank/DDBJ whole genome shotgun (WGS) entry which is preliminary data.</text>
</comment>
<evidence type="ECO:0000313" key="5">
    <source>
        <dbReference type="Proteomes" id="UP001150062"/>
    </source>
</evidence>
<name>A0ABQ8YMK1_9EUKA</name>
<keyword evidence="1" id="KW-0862">Zinc</keyword>
<sequence length="77" mass="9079">MTTNRPIQPKEENSEVEIIWCDACLKDDQRVEAIVYCHDCEKNLCEQCEMIHQFPGYKNHRRTRPEPGESPPSEFEV</sequence>
<gene>
    <name evidence="4" type="ORF">M0813_20242</name>
</gene>
<feature type="domain" description="B box-type" evidence="3">
    <location>
        <begin position="16"/>
        <end position="65"/>
    </location>
</feature>
<evidence type="ECO:0000313" key="4">
    <source>
        <dbReference type="EMBL" id="KAJ6245822.1"/>
    </source>
</evidence>
<keyword evidence="1" id="KW-0479">Metal-binding</keyword>
<dbReference type="Proteomes" id="UP001150062">
    <property type="component" value="Unassembled WGS sequence"/>
</dbReference>
<evidence type="ECO:0000259" key="3">
    <source>
        <dbReference type="PROSITE" id="PS50119"/>
    </source>
</evidence>
<evidence type="ECO:0000256" key="2">
    <source>
        <dbReference type="SAM" id="MobiDB-lite"/>
    </source>
</evidence>
<organism evidence="4 5">
    <name type="scientific">Anaeramoeba flamelloides</name>
    <dbReference type="NCBI Taxonomy" id="1746091"/>
    <lineage>
        <taxon>Eukaryota</taxon>
        <taxon>Metamonada</taxon>
        <taxon>Anaeramoebidae</taxon>
        <taxon>Anaeramoeba</taxon>
    </lineage>
</organism>
<dbReference type="CDD" id="cd19757">
    <property type="entry name" value="Bbox1"/>
    <property type="match status" value="1"/>
</dbReference>
<protein>
    <submittedName>
        <fullName evidence="4">Brain tumor protein</fullName>
    </submittedName>
</protein>